<reference evidence="2 3" key="1">
    <citation type="submission" date="2019-09" db="EMBL/GenBank/DDBJ databases">
        <title>The hologenome of the rock-dwelling lichen Lasallia pustulata.</title>
        <authorList>
            <person name="Greshake Tzovaras B."/>
            <person name="Segers F."/>
            <person name="Bicker A."/>
            <person name="Dal Grande F."/>
            <person name="Otte J."/>
            <person name="Hankeln T."/>
            <person name="Schmitt I."/>
            <person name="Ebersberger I."/>
        </authorList>
    </citation>
    <scope>NUCLEOTIDE SEQUENCE [LARGE SCALE GENOMIC DNA]</scope>
    <source>
        <strain evidence="2">A1-1</strain>
    </source>
</reference>
<dbReference type="PANTHER" id="PTHR21310:SF55">
    <property type="entry name" value="AMINOGLYCOSIDE PHOSPHOTRANSFERASE DOMAIN-CONTAINING PROTEIN"/>
    <property type="match status" value="1"/>
</dbReference>
<dbReference type="Gene3D" id="3.30.200.150">
    <property type="match status" value="1"/>
</dbReference>
<dbReference type="OrthoDB" id="2906425at2759"/>
<dbReference type="Gene3D" id="3.90.1200.10">
    <property type="match status" value="1"/>
</dbReference>
<evidence type="ECO:0000313" key="2">
    <source>
        <dbReference type="EMBL" id="KAA6408209.1"/>
    </source>
</evidence>
<sequence>MGPKVEELPLGESNPIHDTMFRHYLTVAAVKCLWRFRPHTGPVLFLSRKLCVKVGSFQHLSEAATMQFIAKHTSIPVPKVYCAFKRKGWTYIVMERIDGRMVSLDWASRTEESKAKILAQLKDMVDEMRRLSPPTNARVANIDGGSLYDSRLPGKLGDWGRFGPFNTVQDFHRYLRRNVDAHPNLPAEVNDLIAHHERVSPLPCFTHGDLSSFNVLVRGDNVVGIIDWETTGWYPSYWEYTTALNKNPYNRFWQKEMAEVLEPRPKDLAMEEVRDRYFGDI</sequence>
<organism evidence="2 3">
    <name type="scientific">Lasallia pustulata</name>
    <dbReference type="NCBI Taxonomy" id="136370"/>
    <lineage>
        <taxon>Eukaryota</taxon>
        <taxon>Fungi</taxon>
        <taxon>Dikarya</taxon>
        <taxon>Ascomycota</taxon>
        <taxon>Pezizomycotina</taxon>
        <taxon>Lecanoromycetes</taxon>
        <taxon>OSLEUM clade</taxon>
        <taxon>Umbilicariomycetidae</taxon>
        <taxon>Umbilicariales</taxon>
        <taxon>Umbilicariaceae</taxon>
        <taxon>Lasallia</taxon>
    </lineage>
</organism>
<accession>A0A5M8PFU2</accession>
<dbReference type="AlphaFoldDB" id="A0A5M8PFU2"/>
<dbReference type="Pfam" id="PF01636">
    <property type="entry name" value="APH"/>
    <property type="match status" value="1"/>
</dbReference>
<name>A0A5M8PFU2_9LECA</name>
<dbReference type="Proteomes" id="UP000324767">
    <property type="component" value="Unassembled WGS sequence"/>
</dbReference>
<dbReference type="InterPro" id="IPR002575">
    <property type="entry name" value="Aminoglycoside_PTrfase"/>
</dbReference>
<dbReference type="EMBL" id="VXIT01000014">
    <property type="protein sequence ID" value="KAA6408209.1"/>
    <property type="molecule type" value="Genomic_DNA"/>
</dbReference>
<evidence type="ECO:0000313" key="3">
    <source>
        <dbReference type="Proteomes" id="UP000324767"/>
    </source>
</evidence>
<evidence type="ECO:0000259" key="1">
    <source>
        <dbReference type="Pfam" id="PF01636"/>
    </source>
</evidence>
<comment type="caution">
    <text evidence="2">The sequence shown here is derived from an EMBL/GenBank/DDBJ whole genome shotgun (WGS) entry which is preliminary data.</text>
</comment>
<feature type="domain" description="Aminoglycoside phosphotransferase" evidence="1">
    <location>
        <begin position="61"/>
        <end position="246"/>
    </location>
</feature>
<dbReference type="PANTHER" id="PTHR21310">
    <property type="entry name" value="AMINOGLYCOSIDE PHOSPHOTRANSFERASE-RELATED-RELATED"/>
    <property type="match status" value="1"/>
</dbReference>
<protein>
    <recommendedName>
        <fullName evidence="1">Aminoglycoside phosphotransferase domain-containing protein</fullName>
    </recommendedName>
</protein>
<dbReference type="CDD" id="cd05120">
    <property type="entry name" value="APH_ChoK_like"/>
    <property type="match status" value="1"/>
</dbReference>
<proteinExistence type="predicted"/>
<dbReference type="InterPro" id="IPR011009">
    <property type="entry name" value="Kinase-like_dom_sf"/>
</dbReference>
<dbReference type="InterPro" id="IPR051678">
    <property type="entry name" value="AGP_Transferase"/>
</dbReference>
<dbReference type="SUPFAM" id="SSF56112">
    <property type="entry name" value="Protein kinase-like (PK-like)"/>
    <property type="match status" value="1"/>
</dbReference>
<gene>
    <name evidence="2" type="ORF">FRX48_07951</name>
</gene>